<dbReference type="Gene3D" id="3.40.50.1820">
    <property type="entry name" value="alpha/beta hydrolase"/>
    <property type="match status" value="1"/>
</dbReference>
<protein>
    <submittedName>
        <fullName evidence="2">Monoacylglycerol lipase</fullName>
        <ecNumber evidence="2">3.1.1.23</ecNumber>
    </submittedName>
</protein>
<dbReference type="InterPro" id="IPR051044">
    <property type="entry name" value="MAG_DAG_Lipase"/>
</dbReference>
<organism evidence="2 3">
    <name type="scientific">Nocardioides aquaticus</name>
    <dbReference type="NCBI Taxonomy" id="160826"/>
    <lineage>
        <taxon>Bacteria</taxon>
        <taxon>Bacillati</taxon>
        <taxon>Actinomycetota</taxon>
        <taxon>Actinomycetes</taxon>
        <taxon>Propionibacteriales</taxon>
        <taxon>Nocardioidaceae</taxon>
        <taxon>Nocardioides</taxon>
    </lineage>
</organism>
<dbReference type="EMBL" id="CP075371">
    <property type="protein sequence ID" value="QVT78858.1"/>
    <property type="molecule type" value="Genomic_DNA"/>
</dbReference>
<feature type="domain" description="Serine aminopeptidase S33" evidence="1">
    <location>
        <begin position="30"/>
        <end position="258"/>
    </location>
</feature>
<evidence type="ECO:0000313" key="2">
    <source>
        <dbReference type="EMBL" id="QVT78858.1"/>
    </source>
</evidence>
<dbReference type="PRINTS" id="PR00111">
    <property type="entry name" value="ABHYDROLASE"/>
</dbReference>
<dbReference type="PANTHER" id="PTHR11614">
    <property type="entry name" value="PHOSPHOLIPASE-RELATED"/>
    <property type="match status" value="1"/>
</dbReference>
<sequence>MTTPSATPSTDLQLDGHAGPLVGRRWEATDPTWVALLVHGYGEHVGRYEHVATRLTAAGAAVWGVDHVGHGRSSGERVLVGDIDRVVDDVHLLEDAARAAYPGLPVVLVGHSMGGLIGARYAQRHGADLAAVALSGPVLGEWAAVTALLGAEEIPDVPIDPATLSRDAAVGEAYVADDLVWHGPFKRPTLQALVTAMGRVTEAGAVTGTPLLWLHGEDDQLVPIGPSRAGWEALSAGNPAAEQHTYPEARHEIFNETNRDEVLGDLLACVARHVPVRA</sequence>
<dbReference type="RefSeq" id="WP_214058392.1">
    <property type="nucleotide sequence ID" value="NZ_BAAAHS010000010.1"/>
</dbReference>
<evidence type="ECO:0000313" key="3">
    <source>
        <dbReference type="Proteomes" id="UP000679307"/>
    </source>
</evidence>
<evidence type="ECO:0000259" key="1">
    <source>
        <dbReference type="Pfam" id="PF12146"/>
    </source>
</evidence>
<dbReference type="InterPro" id="IPR029058">
    <property type="entry name" value="AB_hydrolase_fold"/>
</dbReference>
<keyword evidence="3" id="KW-1185">Reference proteome</keyword>
<dbReference type="SUPFAM" id="SSF53474">
    <property type="entry name" value="alpha/beta-Hydrolases"/>
    <property type="match status" value="1"/>
</dbReference>
<dbReference type="GO" id="GO:0047372">
    <property type="term" value="F:monoacylglycerol lipase activity"/>
    <property type="evidence" value="ECO:0007669"/>
    <property type="project" value="UniProtKB-EC"/>
</dbReference>
<dbReference type="InterPro" id="IPR000073">
    <property type="entry name" value="AB_hydrolase_1"/>
</dbReference>
<name>A0ABX8EJP6_9ACTN</name>
<gene>
    <name evidence="2" type="ORF">ENKNEFLB_01236</name>
</gene>
<keyword evidence="2" id="KW-0378">Hydrolase</keyword>
<dbReference type="InterPro" id="IPR022742">
    <property type="entry name" value="Hydrolase_4"/>
</dbReference>
<reference evidence="2 3" key="1">
    <citation type="submission" date="2021-05" db="EMBL/GenBank/DDBJ databases">
        <title>Complete genome of Nocardioides aquaticus KCTC 9944T isolated from meromictic and hypersaline Ekho Lake, Antarctica.</title>
        <authorList>
            <person name="Hwang K."/>
            <person name="Kim K.M."/>
            <person name="Choe H."/>
        </authorList>
    </citation>
    <scope>NUCLEOTIDE SEQUENCE [LARGE SCALE GENOMIC DNA]</scope>
    <source>
        <strain evidence="2 3">KCTC 9944</strain>
    </source>
</reference>
<proteinExistence type="predicted"/>
<dbReference type="Pfam" id="PF12146">
    <property type="entry name" value="Hydrolase_4"/>
    <property type="match status" value="1"/>
</dbReference>
<accession>A0ABX8EJP6</accession>
<dbReference type="EC" id="3.1.1.23" evidence="2"/>
<dbReference type="Proteomes" id="UP000679307">
    <property type="component" value="Chromosome"/>
</dbReference>